<dbReference type="KEGG" id="otr:OTERR_15620"/>
<evidence type="ECO:0000259" key="1">
    <source>
        <dbReference type="Pfam" id="PF02589"/>
    </source>
</evidence>
<evidence type="ECO:0000313" key="2">
    <source>
        <dbReference type="EMBL" id="QEL65038.1"/>
    </source>
</evidence>
<dbReference type="AlphaFoldDB" id="A0A5C1E9U5"/>
<dbReference type="RefSeq" id="WP_149425395.1">
    <property type="nucleotide sequence ID" value="NZ_CP022579.1"/>
</dbReference>
<dbReference type="InterPro" id="IPR037171">
    <property type="entry name" value="NagB/RpiA_transferase-like"/>
</dbReference>
<dbReference type="SUPFAM" id="SSF100950">
    <property type="entry name" value="NagB/RpiA/CoA transferase-like"/>
    <property type="match status" value="1"/>
</dbReference>
<gene>
    <name evidence="2" type="primary">lldG</name>
    <name evidence="2" type="ORF">OTERR_15620</name>
</gene>
<dbReference type="Gene3D" id="3.40.50.10420">
    <property type="entry name" value="NagB/RpiA/CoA transferase-like"/>
    <property type="match status" value="1"/>
</dbReference>
<feature type="domain" description="LUD" evidence="1">
    <location>
        <begin position="45"/>
        <end position="220"/>
    </location>
</feature>
<dbReference type="Proteomes" id="UP000323671">
    <property type="component" value="Chromosome"/>
</dbReference>
<keyword evidence="3" id="KW-1185">Reference proteome</keyword>
<dbReference type="InterPro" id="IPR003741">
    <property type="entry name" value="LUD_dom"/>
</dbReference>
<dbReference type="PANTHER" id="PTHR43682:SF1">
    <property type="entry name" value="LACTATE UTILIZATION PROTEIN C"/>
    <property type="match status" value="1"/>
</dbReference>
<protein>
    <submittedName>
        <fullName evidence="2">L-lactate dehydrogenase complex protein LldG</fullName>
    </submittedName>
</protein>
<organism evidence="2 3">
    <name type="scientific">Oryzomicrobium terrae</name>
    <dbReference type="NCBI Taxonomy" id="1735038"/>
    <lineage>
        <taxon>Bacteria</taxon>
        <taxon>Pseudomonadati</taxon>
        <taxon>Pseudomonadota</taxon>
        <taxon>Betaproteobacteria</taxon>
        <taxon>Rhodocyclales</taxon>
        <taxon>Rhodocyclaceae</taxon>
        <taxon>Oryzomicrobium</taxon>
    </lineage>
</organism>
<dbReference type="EMBL" id="CP022579">
    <property type="protein sequence ID" value="QEL65038.1"/>
    <property type="molecule type" value="Genomic_DNA"/>
</dbReference>
<proteinExistence type="predicted"/>
<sequence>MSARDRILAKLRANAPQSPLPVPTSQLDAHYAARKRQESTLDRLARFRTGIESFHADVHVTLEESWPELLARLCAEKGVSSLLYGAATPAGERLDAAAFAAGGTTLRPWAGQVEDIKADLFHKVDAGFTQARGAIAETGTLILWPSPAEPRTLSLVPPIHFVLLDAATIHPTFFDALRAENWAGGLPTNALLISGPSKTADIQQTLAYGAHGPKELIVLVTTREGATQ</sequence>
<evidence type="ECO:0000313" key="3">
    <source>
        <dbReference type="Proteomes" id="UP000323671"/>
    </source>
</evidence>
<dbReference type="Pfam" id="PF02589">
    <property type="entry name" value="LUD_dom"/>
    <property type="match status" value="1"/>
</dbReference>
<dbReference type="InterPro" id="IPR024185">
    <property type="entry name" value="FTHF_cligase-like_sf"/>
</dbReference>
<reference evidence="2 3" key="1">
    <citation type="submission" date="2017-07" db="EMBL/GenBank/DDBJ databases">
        <title>Complete genome sequence of Oryzomicrobium terrae TPP412.</title>
        <authorList>
            <person name="Chiu L.-W."/>
            <person name="Lo K.-J."/>
            <person name="Tsai Y.-M."/>
            <person name="Lin S.-S."/>
            <person name="Kuo C.-H."/>
            <person name="Liu C.-T."/>
        </authorList>
    </citation>
    <scope>NUCLEOTIDE SEQUENCE [LARGE SCALE GENOMIC DNA]</scope>
    <source>
        <strain evidence="2 3">TPP412</strain>
    </source>
</reference>
<accession>A0A5C1E9U5</accession>
<name>A0A5C1E9U5_9RHOO</name>
<dbReference type="PANTHER" id="PTHR43682">
    <property type="entry name" value="LACTATE UTILIZATION PROTEIN C"/>
    <property type="match status" value="1"/>
</dbReference>